<dbReference type="KEGG" id="sedi:EBB79_11495"/>
<proteinExistence type="predicted"/>
<dbReference type="OrthoDB" id="9811588at2"/>
<dbReference type="EMBL" id="CP033219">
    <property type="protein sequence ID" value="AZV78442.1"/>
    <property type="molecule type" value="Genomic_DNA"/>
</dbReference>
<dbReference type="GO" id="GO:0005829">
    <property type="term" value="C:cytosol"/>
    <property type="evidence" value="ECO:0007669"/>
    <property type="project" value="TreeGrafter"/>
</dbReference>
<gene>
    <name evidence="2" type="ORF">EBB79_11495</name>
</gene>
<sequence length="172" mass="18588">MATVRTVVAQLLIPAMNAFRATGQTARIRLLDSAANEVAEAVAAGEADFGICSIPMLEPTTRFELLFNDPIVLALPLDHALARREVLDLSDLEETPLILPARGTGNRLLIDEAMARVKRPLYWTYEVGRSSTAMELVREGVSAALLSKFAVDATQVAICQLQTPVSPARLAC</sequence>
<evidence type="ECO:0000313" key="2">
    <source>
        <dbReference type="EMBL" id="AZV78442.1"/>
    </source>
</evidence>
<organism evidence="2 3">
    <name type="scientific">Parasedimentitalea marina</name>
    <dbReference type="NCBI Taxonomy" id="2483033"/>
    <lineage>
        <taxon>Bacteria</taxon>
        <taxon>Pseudomonadati</taxon>
        <taxon>Pseudomonadota</taxon>
        <taxon>Alphaproteobacteria</taxon>
        <taxon>Rhodobacterales</taxon>
        <taxon>Paracoccaceae</taxon>
        <taxon>Parasedimentitalea</taxon>
    </lineage>
</organism>
<dbReference type="AlphaFoldDB" id="A0A3T0N386"/>
<keyword evidence="3" id="KW-1185">Reference proteome</keyword>
<evidence type="ECO:0000313" key="3">
    <source>
        <dbReference type="Proteomes" id="UP000283063"/>
    </source>
</evidence>
<name>A0A3T0N386_9RHOB</name>
<dbReference type="Proteomes" id="UP000283063">
    <property type="component" value="Chromosome"/>
</dbReference>
<dbReference type="PANTHER" id="PTHR30419">
    <property type="entry name" value="HTH-TYPE TRANSCRIPTIONAL REGULATOR YBHD"/>
    <property type="match status" value="1"/>
</dbReference>
<evidence type="ECO:0000259" key="1">
    <source>
        <dbReference type="Pfam" id="PF03466"/>
    </source>
</evidence>
<dbReference type="PANTHER" id="PTHR30419:SF8">
    <property type="entry name" value="NITROGEN ASSIMILATION TRANSCRIPTIONAL ACTIVATOR-RELATED"/>
    <property type="match status" value="1"/>
</dbReference>
<dbReference type="GO" id="GO:0006355">
    <property type="term" value="P:regulation of DNA-templated transcription"/>
    <property type="evidence" value="ECO:0007669"/>
    <property type="project" value="TreeGrafter"/>
</dbReference>
<dbReference type="SUPFAM" id="SSF53850">
    <property type="entry name" value="Periplasmic binding protein-like II"/>
    <property type="match status" value="1"/>
</dbReference>
<protein>
    <recommendedName>
        <fullName evidence="1">LysR substrate-binding domain-containing protein</fullName>
    </recommendedName>
</protein>
<dbReference type="Gene3D" id="3.40.190.290">
    <property type="match status" value="1"/>
</dbReference>
<dbReference type="RefSeq" id="WP_127749004.1">
    <property type="nucleotide sequence ID" value="NZ_CP033219.1"/>
</dbReference>
<dbReference type="Pfam" id="PF03466">
    <property type="entry name" value="LysR_substrate"/>
    <property type="match status" value="1"/>
</dbReference>
<feature type="domain" description="LysR substrate-binding" evidence="1">
    <location>
        <begin position="2"/>
        <end position="166"/>
    </location>
</feature>
<dbReference type="InterPro" id="IPR005119">
    <property type="entry name" value="LysR_subst-bd"/>
</dbReference>
<accession>A0A3T0N386</accession>
<dbReference type="InterPro" id="IPR050950">
    <property type="entry name" value="HTH-type_LysR_regulators"/>
</dbReference>
<reference evidence="2 3" key="1">
    <citation type="submission" date="2018-10" db="EMBL/GenBank/DDBJ databases">
        <title>Parasedimentitalea marina sp. nov., a psychrophilic bacterium isolated from deep seawater of the New Britain Trench.</title>
        <authorList>
            <person name="Cao J."/>
        </authorList>
    </citation>
    <scope>NUCLEOTIDE SEQUENCE [LARGE SCALE GENOMIC DNA]</scope>
    <source>
        <strain evidence="2 3">W43</strain>
    </source>
</reference>